<proteinExistence type="predicted"/>
<dbReference type="Gene3D" id="2.60.120.260">
    <property type="entry name" value="Galactose-binding domain-like"/>
    <property type="match status" value="4"/>
</dbReference>
<dbReference type="SUPFAM" id="SSF48208">
    <property type="entry name" value="Six-hairpin glycosidases"/>
    <property type="match status" value="1"/>
</dbReference>
<dbReference type="GO" id="GO:0005975">
    <property type="term" value="P:carbohydrate metabolic process"/>
    <property type="evidence" value="ECO:0007669"/>
    <property type="project" value="InterPro"/>
</dbReference>
<dbReference type="Gene3D" id="1.50.10.10">
    <property type="match status" value="1"/>
</dbReference>
<organism evidence="1 2">
    <name type="scientific">Victivallis vadensis</name>
    <dbReference type="NCBI Taxonomy" id="172901"/>
    <lineage>
        <taxon>Bacteria</taxon>
        <taxon>Pseudomonadati</taxon>
        <taxon>Lentisphaerota</taxon>
        <taxon>Lentisphaeria</taxon>
        <taxon>Victivallales</taxon>
        <taxon>Victivallaceae</taxon>
        <taxon>Victivallis</taxon>
    </lineage>
</organism>
<gene>
    <name evidence="1" type="ORF">C8D82_11614</name>
</gene>
<sequence length="932" mass="106406">MGMVKLPSQIYGEWIWKQSLADRPDSYLLMRKEFVCSSVGLETNLWISANCNYLLFVNGRFAGFGPRAHQNCGTSYIDQHDITYYLESGINVIAVQVYYTSDPESRNRRVPGLWCQVESSGQEILRSDRSWFIHDGGSCCGNRPRISPGLGMTQYLNAELMPKNWINQMFLPDSTWTHPDWSKPVGEFGARLELHPLPPPSINDEHPAFTVEEHGKVGGEPNWTQVLFKRAAGESGETYAAATYLFCEEAQELPVKLFTDDPFKLFCNNRLAADAACRCGEDDLLLLEPGWNRLLLIQNPSRHSMGFLIIFPDTEFGRELRIYQDMVDTTAPAWSTVGPLKLTLAEATPSLNFTRLQVTSYLPHLGDLTDPASVLNSCRFESDPSPAKSLGSCDYVLFRLDTLRYGFARLTIDASAGDIVDITLGMRRNSRGFISSGEQVKGTGTLICRAGRNDYLTCIPGDCFYVMVSVRKASRRITVDNIIFEELYRLERRECTFSSSDALLNRFWEVGRQTLRRSAAFVPLSESRPDHDCYMLDAYIDAVNMAAVFGDFDYMTARLRQFIDAQLENGDIPALTYGVRHASQIHHLFFLPIWIFYNYRFSANRVELERSVSALDLTREYFEAMLDEETGLLVDVETRFGLHSRLSYGEFQEGDIPTYLNAMFCRFLLSAADVYRVVELPDSAYHCIRLAQKIAQQLTAYNYDPEVELFSRWPLSQKREPDHNLFANFCAMFGGVLSLESFEHFFYSFFNYDPPFDRSSESQHPYFHFLFMEMLFAIGQRDWAFRYFRDYWERRLCDESGAWRISLDSKDPAPTKFSDGSCVSPNIFLLREVLGIRIAEAGHSVIYFNPALNLVDWAEGTLTMARGRLKVKWEKLDDGSLDVTLDSNVPVKILPEMSHRLISNTTFRLGEQVTLLNPPAELVEDDEVEAEE</sequence>
<dbReference type="InterPro" id="IPR008928">
    <property type="entry name" value="6-hairpin_glycosidase_sf"/>
</dbReference>
<dbReference type="Gene3D" id="2.60.420.10">
    <property type="entry name" value="Maltose phosphorylase, domain 3"/>
    <property type="match status" value="1"/>
</dbReference>
<evidence type="ECO:0000313" key="1">
    <source>
        <dbReference type="EMBL" id="PVY40563.1"/>
    </source>
</evidence>
<dbReference type="GeneID" id="78295567"/>
<dbReference type="InterPro" id="IPR012341">
    <property type="entry name" value="6hp_glycosidase-like_sf"/>
</dbReference>
<dbReference type="RefSeq" id="WP_116884268.1">
    <property type="nucleotide sequence ID" value="NZ_CABMMC010000084.1"/>
</dbReference>
<keyword evidence="2" id="KW-1185">Reference proteome</keyword>
<reference evidence="1 2" key="1">
    <citation type="submission" date="2018-04" db="EMBL/GenBank/DDBJ databases">
        <title>Genomic Encyclopedia of Type Strains, Phase IV (KMG-IV): sequencing the most valuable type-strain genomes for metagenomic binning, comparative biology and taxonomic classification.</title>
        <authorList>
            <person name="Goeker M."/>
        </authorList>
    </citation>
    <scope>NUCLEOTIDE SEQUENCE [LARGE SCALE GENOMIC DNA]</scope>
    <source>
        <strain evidence="1 2">DSM 14823</strain>
    </source>
</reference>
<comment type="caution">
    <text evidence="1">The sequence shown here is derived from an EMBL/GenBank/DDBJ whole genome shotgun (WGS) entry which is preliminary data.</text>
</comment>
<dbReference type="Proteomes" id="UP000245959">
    <property type="component" value="Unassembled WGS sequence"/>
</dbReference>
<protein>
    <recommendedName>
        <fullName evidence="3">Alpha-L-rhamnosidase-like protein</fullName>
    </recommendedName>
</protein>
<dbReference type="EMBL" id="QEKH01000016">
    <property type="protein sequence ID" value="PVY40563.1"/>
    <property type="molecule type" value="Genomic_DNA"/>
</dbReference>
<name>A0A2U1AVZ6_9BACT</name>
<accession>A0A2U1AVZ6</accession>
<dbReference type="AlphaFoldDB" id="A0A2U1AVZ6"/>
<evidence type="ECO:0000313" key="2">
    <source>
        <dbReference type="Proteomes" id="UP000245959"/>
    </source>
</evidence>
<dbReference type="PANTHER" id="PTHR34987:SF4">
    <property type="entry name" value="ALPHA-L-RHAMNOSIDASE C-TERMINAL DOMAIN-CONTAINING PROTEIN"/>
    <property type="match status" value="1"/>
</dbReference>
<dbReference type="PANTHER" id="PTHR34987">
    <property type="entry name" value="C, PUTATIVE (AFU_ORTHOLOGUE AFUA_3G02880)-RELATED"/>
    <property type="match status" value="1"/>
</dbReference>
<evidence type="ECO:0008006" key="3">
    <source>
        <dbReference type="Google" id="ProtNLM"/>
    </source>
</evidence>
<dbReference type="OrthoDB" id="9815108at2"/>